<dbReference type="SMART" id="SM00948">
    <property type="entry name" value="Proteasome_A_N"/>
    <property type="match status" value="1"/>
</dbReference>
<dbReference type="Gene3D" id="3.60.20.10">
    <property type="entry name" value="Glutamine Phosphoribosylpyrophosphate, subunit 1, domain 1"/>
    <property type="match status" value="1"/>
</dbReference>
<dbReference type="GO" id="GO:0019773">
    <property type="term" value="C:proteasome core complex, alpha-subunit complex"/>
    <property type="evidence" value="ECO:0007669"/>
    <property type="project" value="InterPro"/>
</dbReference>
<accession>X0VRF9</accession>
<sequence>MEQMQHQMMGYDRTSTMFSPDGRLLQVEYAKKAV</sequence>
<proteinExistence type="predicted"/>
<dbReference type="EMBL" id="BARS01025350">
    <property type="protein sequence ID" value="GAG03141.1"/>
    <property type="molecule type" value="Genomic_DNA"/>
</dbReference>
<evidence type="ECO:0000313" key="2">
    <source>
        <dbReference type="EMBL" id="GAG03141.1"/>
    </source>
</evidence>
<dbReference type="InterPro" id="IPR000426">
    <property type="entry name" value="Proteasome_asu_N"/>
</dbReference>
<comment type="caution">
    <text evidence="2">The sequence shown here is derived from an EMBL/GenBank/DDBJ whole genome shotgun (WGS) entry which is preliminary data.</text>
</comment>
<gene>
    <name evidence="2" type="ORF">S01H1_40077</name>
</gene>
<dbReference type="PROSITE" id="PS00388">
    <property type="entry name" value="PROTEASOME_ALPHA_1"/>
    <property type="match status" value="1"/>
</dbReference>
<dbReference type="GO" id="GO:0006511">
    <property type="term" value="P:ubiquitin-dependent protein catabolic process"/>
    <property type="evidence" value="ECO:0007669"/>
    <property type="project" value="InterPro"/>
</dbReference>
<feature type="non-terminal residue" evidence="2">
    <location>
        <position position="34"/>
    </location>
</feature>
<organism evidence="2">
    <name type="scientific">marine sediment metagenome</name>
    <dbReference type="NCBI Taxonomy" id="412755"/>
    <lineage>
        <taxon>unclassified sequences</taxon>
        <taxon>metagenomes</taxon>
        <taxon>ecological metagenomes</taxon>
    </lineage>
</organism>
<evidence type="ECO:0000259" key="1">
    <source>
        <dbReference type="PROSITE" id="PS00388"/>
    </source>
</evidence>
<name>X0VRF9_9ZZZZ</name>
<dbReference type="Pfam" id="PF10584">
    <property type="entry name" value="Proteasome_A_N"/>
    <property type="match status" value="1"/>
</dbReference>
<dbReference type="SUPFAM" id="SSF56235">
    <property type="entry name" value="N-terminal nucleophile aminohydrolases (Ntn hydrolases)"/>
    <property type="match status" value="1"/>
</dbReference>
<reference evidence="2" key="1">
    <citation type="journal article" date="2014" name="Front. Microbiol.">
        <title>High frequency of phylogenetically diverse reductive dehalogenase-homologous genes in deep subseafloor sedimentary metagenomes.</title>
        <authorList>
            <person name="Kawai M."/>
            <person name="Futagami T."/>
            <person name="Toyoda A."/>
            <person name="Takaki Y."/>
            <person name="Nishi S."/>
            <person name="Hori S."/>
            <person name="Arai W."/>
            <person name="Tsubouchi T."/>
            <person name="Morono Y."/>
            <person name="Uchiyama I."/>
            <person name="Ito T."/>
            <person name="Fujiyama A."/>
            <person name="Inagaki F."/>
            <person name="Takami H."/>
        </authorList>
    </citation>
    <scope>NUCLEOTIDE SEQUENCE</scope>
    <source>
        <strain evidence="2">Expedition CK06-06</strain>
    </source>
</reference>
<protein>
    <recommendedName>
        <fullName evidence="1">Proteasome alpha-type subunits domain-containing protein</fullName>
    </recommendedName>
</protein>
<feature type="domain" description="Proteasome alpha-type subunits" evidence="1">
    <location>
        <begin position="11"/>
        <end position="33"/>
    </location>
</feature>
<dbReference type="InterPro" id="IPR029055">
    <property type="entry name" value="Ntn_hydrolases_N"/>
</dbReference>
<dbReference type="AlphaFoldDB" id="X0VRF9"/>